<dbReference type="InterPro" id="IPR009057">
    <property type="entry name" value="Homeodomain-like_sf"/>
</dbReference>
<evidence type="ECO:0000256" key="8">
    <source>
        <dbReference type="PROSITE-ProRule" id="PRU00108"/>
    </source>
</evidence>
<evidence type="ECO:0000256" key="4">
    <source>
        <dbReference type="ARBA" id="ARBA00023155"/>
    </source>
</evidence>
<dbReference type="CDD" id="cd00086">
    <property type="entry name" value="homeodomain"/>
    <property type="match status" value="1"/>
</dbReference>
<evidence type="ECO:0000313" key="14">
    <source>
        <dbReference type="EMBL" id="CAD7623906.1"/>
    </source>
</evidence>
<evidence type="ECO:0000259" key="13">
    <source>
        <dbReference type="PROSITE" id="PS51179"/>
    </source>
</evidence>
<proteinExistence type="inferred from homology"/>
<dbReference type="InterPro" id="IPR050255">
    <property type="entry name" value="POU_domain_TF"/>
</dbReference>
<dbReference type="InterPro" id="IPR000327">
    <property type="entry name" value="POU_dom"/>
</dbReference>
<dbReference type="AlphaFoldDB" id="A0A7R9PX10"/>
<feature type="domain" description="POU-specific" evidence="13">
    <location>
        <begin position="428"/>
        <end position="502"/>
    </location>
</feature>
<keyword evidence="2" id="KW-0805">Transcription regulation</keyword>
<dbReference type="GO" id="GO:0000978">
    <property type="term" value="F:RNA polymerase II cis-regulatory region sequence-specific DNA binding"/>
    <property type="evidence" value="ECO:0007669"/>
    <property type="project" value="TreeGrafter"/>
</dbReference>
<comment type="similarity">
    <text evidence="7">Belongs to the POU transcription factor family. Class-6 subfamily.</text>
</comment>
<dbReference type="FunFam" id="1.10.10.60:FF:000051">
    <property type="entry name" value="POU domain protein"/>
    <property type="match status" value="1"/>
</dbReference>
<dbReference type="PROSITE" id="PS50071">
    <property type="entry name" value="HOMEOBOX_2"/>
    <property type="match status" value="1"/>
</dbReference>
<dbReference type="SUPFAM" id="SSF46689">
    <property type="entry name" value="Homeodomain-like"/>
    <property type="match status" value="1"/>
</dbReference>
<dbReference type="SUPFAM" id="SSF47413">
    <property type="entry name" value="lambda repressor-like DNA-binding domains"/>
    <property type="match status" value="1"/>
</dbReference>
<feature type="domain" description="Homeobox" evidence="12">
    <location>
        <begin position="521"/>
        <end position="581"/>
    </location>
</feature>
<feature type="compositionally biased region" description="Low complexity" evidence="11">
    <location>
        <begin position="388"/>
        <end position="401"/>
    </location>
</feature>
<dbReference type="GO" id="GO:0000981">
    <property type="term" value="F:DNA-binding transcription factor activity, RNA polymerase II-specific"/>
    <property type="evidence" value="ECO:0007669"/>
    <property type="project" value="TreeGrafter"/>
</dbReference>
<sequence length="593" mass="64186">MHFPQTSYASHTAGQQTNGVVSGGTHVMAIPQQQIMTAANGISYIASPSATGVQQQQQIISTSGALTPQLLQQLQQHLCSQNVMTAQPTTQYVISTQGSAAGAGTAIAGIPHGYQAVQTVGGQQVLIQTNAALSQQMSANGVSVQTAANASANQMVQLVLSNGQVITTTLANLQAMGVTAPSPQINATQTPQQYSTQYQTSNGNIIVTGAQPSAPSIPLQTQIVTNSAGQMFAITPQIAGQPIQQPMIAQQTAPNGTTQYIQITAQPYVQQMAQQMVAQQPQVMANTAALVQQHQQQEDHNKLVAQQQLIQQQLLLQQKQQSEQQNIKSSESQTQTRASSSPSNVSTTQIIVSSTTSRPQSLDNSATVQENTSHSLENTTDIAAGDKVSVQSQTSSPSSSSNHMEAESTTHCNLPNKDTISNTEANIVDGINLEEIKDFAKAFKIRRLSLGLTQTQVGQALSATEGPSYSQSAICRFEKLDITPKSAQKIKPVLENWMKEAEERYKNGNQTLTEFIGSESSKKRKRRTSFTPNALELLNIFFEKNTHPTGSEMTELSEQLNYEREVVRVWFCNKRQALRNTSKKFETNYHQIG</sequence>
<dbReference type="PROSITE" id="PS00035">
    <property type="entry name" value="POU_1"/>
    <property type="match status" value="1"/>
</dbReference>
<dbReference type="PANTHER" id="PTHR11636:SF5">
    <property type="entry name" value="POU DOMAIN MOTIF 3, ISOFORM F"/>
    <property type="match status" value="1"/>
</dbReference>
<dbReference type="PROSITE" id="PS51179">
    <property type="entry name" value="POU_3"/>
    <property type="match status" value="1"/>
</dbReference>
<gene>
    <name evidence="14" type="ORF">OSB1V03_LOCUS4353</name>
</gene>
<evidence type="ECO:0000256" key="2">
    <source>
        <dbReference type="ARBA" id="ARBA00023015"/>
    </source>
</evidence>
<feature type="compositionally biased region" description="Polar residues" evidence="11">
    <location>
        <begin position="407"/>
        <end position="418"/>
    </location>
</feature>
<evidence type="ECO:0000259" key="12">
    <source>
        <dbReference type="PROSITE" id="PS50071"/>
    </source>
</evidence>
<dbReference type="InterPro" id="IPR013847">
    <property type="entry name" value="POU"/>
</dbReference>
<feature type="compositionally biased region" description="Polar residues" evidence="11">
    <location>
        <begin position="358"/>
        <end position="381"/>
    </location>
</feature>
<keyword evidence="4 8" id="KW-0371">Homeobox</keyword>
<dbReference type="Pfam" id="PF00157">
    <property type="entry name" value="Pou"/>
    <property type="match status" value="1"/>
</dbReference>
<evidence type="ECO:0000256" key="5">
    <source>
        <dbReference type="ARBA" id="ARBA00023163"/>
    </source>
</evidence>
<dbReference type="InterPro" id="IPR010982">
    <property type="entry name" value="Lambda_DNA-bd_dom_sf"/>
</dbReference>
<comment type="subcellular location">
    <subcellularLocation>
        <location evidence="1 8 9">Nucleus</location>
    </subcellularLocation>
</comment>
<keyword evidence="5 10" id="KW-0804">Transcription</keyword>
<evidence type="ECO:0000256" key="7">
    <source>
        <dbReference type="ARBA" id="ARBA00061425"/>
    </source>
</evidence>
<dbReference type="Gene3D" id="1.10.10.60">
    <property type="entry name" value="Homeodomain-like"/>
    <property type="match status" value="1"/>
</dbReference>
<dbReference type="PROSITE" id="PS00465">
    <property type="entry name" value="POU_2"/>
    <property type="match status" value="1"/>
</dbReference>
<keyword evidence="15" id="KW-1185">Reference proteome</keyword>
<evidence type="ECO:0000256" key="3">
    <source>
        <dbReference type="ARBA" id="ARBA00023125"/>
    </source>
</evidence>
<keyword evidence="3 8" id="KW-0238">DNA-binding</keyword>
<dbReference type="PRINTS" id="PR00028">
    <property type="entry name" value="POUDOMAIN"/>
</dbReference>
<dbReference type="Pfam" id="PF00046">
    <property type="entry name" value="Homeodomain"/>
    <property type="match status" value="1"/>
</dbReference>
<keyword evidence="6 8" id="KW-0539">Nucleus</keyword>
<evidence type="ECO:0000256" key="10">
    <source>
        <dbReference type="RuleBase" id="RU361194"/>
    </source>
</evidence>
<evidence type="ECO:0000256" key="6">
    <source>
        <dbReference type="ARBA" id="ARBA00023242"/>
    </source>
</evidence>
<feature type="compositionally biased region" description="Low complexity" evidence="11">
    <location>
        <begin position="345"/>
        <end position="357"/>
    </location>
</feature>
<evidence type="ECO:0000256" key="9">
    <source>
        <dbReference type="RuleBase" id="RU000682"/>
    </source>
</evidence>
<evidence type="ECO:0000313" key="15">
    <source>
        <dbReference type="Proteomes" id="UP000759131"/>
    </source>
</evidence>
<dbReference type="Proteomes" id="UP000759131">
    <property type="component" value="Unassembled WGS sequence"/>
</dbReference>
<accession>A0A7R9PX10</accession>
<dbReference type="SMART" id="SM00389">
    <property type="entry name" value="HOX"/>
    <property type="match status" value="1"/>
</dbReference>
<dbReference type="SMART" id="SM00352">
    <property type="entry name" value="POU"/>
    <property type="match status" value="1"/>
</dbReference>
<feature type="compositionally biased region" description="Polar residues" evidence="11">
    <location>
        <begin position="334"/>
        <end position="344"/>
    </location>
</feature>
<dbReference type="InterPro" id="IPR001356">
    <property type="entry name" value="HD"/>
</dbReference>
<dbReference type="EMBL" id="OC856539">
    <property type="protein sequence ID" value="CAD7623906.1"/>
    <property type="molecule type" value="Genomic_DNA"/>
</dbReference>
<feature type="region of interest" description="Disordered" evidence="11">
    <location>
        <begin position="325"/>
        <end position="418"/>
    </location>
</feature>
<evidence type="ECO:0000256" key="1">
    <source>
        <dbReference type="ARBA" id="ARBA00004123"/>
    </source>
</evidence>
<feature type="DNA-binding region" description="Homeobox" evidence="8">
    <location>
        <begin position="523"/>
        <end position="582"/>
    </location>
</feature>
<dbReference type="Gene3D" id="1.10.260.40">
    <property type="entry name" value="lambda repressor-like DNA-binding domains"/>
    <property type="match status" value="1"/>
</dbReference>
<dbReference type="OrthoDB" id="10066259at2759"/>
<name>A0A7R9PX10_9ACAR</name>
<dbReference type="GO" id="GO:0005634">
    <property type="term" value="C:nucleus"/>
    <property type="evidence" value="ECO:0007669"/>
    <property type="project" value="UniProtKB-SubCell"/>
</dbReference>
<evidence type="ECO:0000256" key="11">
    <source>
        <dbReference type="SAM" id="MobiDB-lite"/>
    </source>
</evidence>
<reference evidence="14" key="1">
    <citation type="submission" date="2020-11" db="EMBL/GenBank/DDBJ databases">
        <authorList>
            <person name="Tran Van P."/>
        </authorList>
    </citation>
    <scope>NUCLEOTIDE SEQUENCE</scope>
</reference>
<dbReference type="PANTHER" id="PTHR11636">
    <property type="entry name" value="POU DOMAIN"/>
    <property type="match status" value="1"/>
</dbReference>
<protein>
    <recommendedName>
        <fullName evidence="10">POU domain protein</fullName>
    </recommendedName>
</protein>
<dbReference type="EMBL" id="CAJPIZ010001964">
    <property type="protein sequence ID" value="CAG2104336.1"/>
    <property type="molecule type" value="Genomic_DNA"/>
</dbReference>
<organism evidence="14">
    <name type="scientific">Medioppia subpectinata</name>
    <dbReference type="NCBI Taxonomy" id="1979941"/>
    <lineage>
        <taxon>Eukaryota</taxon>
        <taxon>Metazoa</taxon>
        <taxon>Ecdysozoa</taxon>
        <taxon>Arthropoda</taxon>
        <taxon>Chelicerata</taxon>
        <taxon>Arachnida</taxon>
        <taxon>Acari</taxon>
        <taxon>Acariformes</taxon>
        <taxon>Sarcoptiformes</taxon>
        <taxon>Oribatida</taxon>
        <taxon>Brachypylina</taxon>
        <taxon>Oppioidea</taxon>
        <taxon>Oppiidae</taxon>
        <taxon>Medioppia</taxon>
    </lineage>
</organism>